<organism evidence="2 3">
    <name type="scientific">Rhynchophorus ferrugineus</name>
    <name type="common">Red palm weevil</name>
    <name type="synonym">Curculio ferrugineus</name>
    <dbReference type="NCBI Taxonomy" id="354439"/>
    <lineage>
        <taxon>Eukaryota</taxon>
        <taxon>Metazoa</taxon>
        <taxon>Ecdysozoa</taxon>
        <taxon>Arthropoda</taxon>
        <taxon>Hexapoda</taxon>
        <taxon>Insecta</taxon>
        <taxon>Pterygota</taxon>
        <taxon>Neoptera</taxon>
        <taxon>Endopterygota</taxon>
        <taxon>Coleoptera</taxon>
        <taxon>Polyphaga</taxon>
        <taxon>Cucujiformia</taxon>
        <taxon>Curculionidae</taxon>
        <taxon>Dryophthorinae</taxon>
        <taxon>Rhynchophorus</taxon>
    </lineage>
</organism>
<dbReference type="AlphaFoldDB" id="A0A834MJD6"/>
<proteinExistence type="predicted"/>
<dbReference type="Proteomes" id="UP000625711">
    <property type="component" value="Unassembled WGS sequence"/>
</dbReference>
<sequence length="124" mass="13075">MSQDEIAVSPFTYALATDLSVPSTQSGLLQTPSTSESETIPDPPFTVCAPRALAHTPFAPGPGRVKAFVVLGRQNMQKRSVGRPPNPGGLAAAFFCCERRETAAILPEALGSSAAVRPVCSREY</sequence>
<feature type="compositionally biased region" description="Polar residues" evidence="1">
    <location>
        <begin position="23"/>
        <end position="38"/>
    </location>
</feature>
<reference evidence="2" key="1">
    <citation type="submission" date="2020-08" db="EMBL/GenBank/DDBJ databases">
        <title>Genome sequencing and assembly of the red palm weevil Rhynchophorus ferrugineus.</title>
        <authorList>
            <person name="Dias G.B."/>
            <person name="Bergman C.M."/>
            <person name="Manee M."/>
        </authorList>
    </citation>
    <scope>NUCLEOTIDE SEQUENCE</scope>
    <source>
        <strain evidence="2">AA-2017</strain>
        <tissue evidence="2">Whole larva</tissue>
    </source>
</reference>
<evidence type="ECO:0000313" key="2">
    <source>
        <dbReference type="EMBL" id="KAF7282315.1"/>
    </source>
</evidence>
<dbReference type="EMBL" id="JAACXV010000179">
    <property type="protein sequence ID" value="KAF7282315.1"/>
    <property type="molecule type" value="Genomic_DNA"/>
</dbReference>
<evidence type="ECO:0000313" key="3">
    <source>
        <dbReference type="Proteomes" id="UP000625711"/>
    </source>
</evidence>
<feature type="region of interest" description="Disordered" evidence="1">
    <location>
        <begin position="23"/>
        <end position="42"/>
    </location>
</feature>
<name>A0A834MJD6_RHYFE</name>
<keyword evidence="3" id="KW-1185">Reference proteome</keyword>
<accession>A0A834MJD6</accession>
<gene>
    <name evidence="2" type="ORF">GWI33_002889</name>
</gene>
<evidence type="ECO:0000256" key="1">
    <source>
        <dbReference type="SAM" id="MobiDB-lite"/>
    </source>
</evidence>
<protein>
    <submittedName>
        <fullName evidence="2">Uncharacterized protein</fullName>
    </submittedName>
</protein>
<comment type="caution">
    <text evidence="2">The sequence shown here is derived from an EMBL/GenBank/DDBJ whole genome shotgun (WGS) entry which is preliminary data.</text>
</comment>